<evidence type="ECO:0008006" key="3">
    <source>
        <dbReference type="Google" id="ProtNLM"/>
    </source>
</evidence>
<sequence>MTLDTTTHKTILFQILKDIYSDTTISPFLGFKGGTAALMFHGLDRLSVDLDFDLLDESREKHVFDRVINIVGKYGTIKESYIKRFNLFILLSYEDRARNIKVEINRRQFGSSYEIRTYLGISMQVMVIEDMFAHKLLAMSERIGKTSRDIYDVWFFLKSRSPINKKIVEERAGAPFNQLIKKCIHQLEKINNRHILDGVGELLSPNQKDWAKGKLKEETIALLKLRKTNNEAD</sequence>
<dbReference type="Gene3D" id="3.10.450.620">
    <property type="entry name" value="JHP933, nucleotidyltransferase-like core domain"/>
    <property type="match status" value="1"/>
</dbReference>
<dbReference type="EMBL" id="LCPE01000054">
    <property type="protein sequence ID" value="KKU90522.1"/>
    <property type="molecule type" value="Genomic_DNA"/>
</dbReference>
<reference evidence="1 2" key="1">
    <citation type="journal article" date="2015" name="Nature">
        <title>rRNA introns, odd ribosomes, and small enigmatic genomes across a large radiation of phyla.</title>
        <authorList>
            <person name="Brown C.T."/>
            <person name="Hug L.A."/>
            <person name="Thomas B.C."/>
            <person name="Sharon I."/>
            <person name="Castelle C.J."/>
            <person name="Singh A."/>
            <person name="Wilkins M.J."/>
            <person name="Williams K.H."/>
            <person name="Banfield J.F."/>
        </authorList>
    </citation>
    <scope>NUCLEOTIDE SEQUENCE [LARGE SCALE GENOMIC DNA]</scope>
</reference>
<evidence type="ECO:0000313" key="1">
    <source>
        <dbReference type="EMBL" id="KKU90522.1"/>
    </source>
</evidence>
<name>A0A0G1U8S5_9BACT</name>
<gene>
    <name evidence="1" type="ORF">UY22_C0054G0003</name>
</gene>
<protein>
    <recommendedName>
        <fullName evidence="3">Nucleotidyl transferase AbiEii/AbiGii toxin family protein</fullName>
    </recommendedName>
</protein>
<dbReference type="AlphaFoldDB" id="A0A0G1U8S5"/>
<dbReference type="Pfam" id="PF08843">
    <property type="entry name" value="AbiEii"/>
    <property type="match status" value="1"/>
</dbReference>
<dbReference type="Proteomes" id="UP000034877">
    <property type="component" value="Unassembled WGS sequence"/>
</dbReference>
<evidence type="ECO:0000313" key="2">
    <source>
        <dbReference type="Proteomes" id="UP000034877"/>
    </source>
</evidence>
<organism evidence="1 2">
    <name type="scientific">Candidatus Amesbacteria bacterium GW2011_GWC1_48_10</name>
    <dbReference type="NCBI Taxonomy" id="1618365"/>
    <lineage>
        <taxon>Bacteria</taxon>
        <taxon>Candidatus Amesiibacteriota</taxon>
    </lineage>
</organism>
<accession>A0A0G1U8S5</accession>
<proteinExistence type="predicted"/>
<comment type="caution">
    <text evidence="1">The sequence shown here is derived from an EMBL/GenBank/DDBJ whole genome shotgun (WGS) entry which is preliminary data.</text>
</comment>
<dbReference type="InterPro" id="IPR014942">
    <property type="entry name" value="AbiEii"/>
</dbReference>